<accession>A0A165QZJ1</accession>
<protein>
    <submittedName>
        <fullName evidence="2">Uncharacterized protein</fullName>
    </submittedName>
</protein>
<keyword evidence="3" id="KW-1185">Reference proteome</keyword>
<dbReference type="InParanoid" id="A0A165QZJ1"/>
<dbReference type="EMBL" id="KV425882">
    <property type="protein sequence ID" value="KZW04282.1"/>
    <property type="molecule type" value="Genomic_DNA"/>
</dbReference>
<evidence type="ECO:0000313" key="3">
    <source>
        <dbReference type="Proteomes" id="UP000077266"/>
    </source>
</evidence>
<evidence type="ECO:0000256" key="1">
    <source>
        <dbReference type="SAM" id="MobiDB-lite"/>
    </source>
</evidence>
<proteinExistence type="predicted"/>
<feature type="region of interest" description="Disordered" evidence="1">
    <location>
        <begin position="155"/>
        <end position="176"/>
    </location>
</feature>
<dbReference type="Proteomes" id="UP000077266">
    <property type="component" value="Unassembled WGS sequence"/>
</dbReference>
<evidence type="ECO:0000313" key="2">
    <source>
        <dbReference type="EMBL" id="KZW04282.1"/>
    </source>
</evidence>
<gene>
    <name evidence="2" type="ORF">EXIGLDRAFT_21655</name>
</gene>
<dbReference type="AlphaFoldDB" id="A0A165QZJ1"/>
<organism evidence="2 3">
    <name type="scientific">Exidia glandulosa HHB12029</name>
    <dbReference type="NCBI Taxonomy" id="1314781"/>
    <lineage>
        <taxon>Eukaryota</taxon>
        <taxon>Fungi</taxon>
        <taxon>Dikarya</taxon>
        <taxon>Basidiomycota</taxon>
        <taxon>Agaricomycotina</taxon>
        <taxon>Agaricomycetes</taxon>
        <taxon>Auriculariales</taxon>
        <taxon>Exidiaceae</taxon>
        <taxon>Exidia</taxon>
    </lineage>
</organism>
<name>A0A165QZJ1_EXIGL</name>
<sequence length="195" mass="20348">MIPACSAALAVLDEDLGSSVALLYLGGLVYFALDFREGAKVSSEASIRLCILSTLVTSMLRPRVPCSSSICPDPLHSLFFRPDLESGFSVRNAPAHEGRMLLAVAALGGTQIALVDMVAASLLCGSRGEVMNISSVSACFLGLMHPSNGIGYAFTRPLRTSPGPRPPSPSSPSSSPAPWMCSFTTTACCTYGPAM</sequence>
<reference evidence="2 3" key="1">
    <citation type="journal article" date="2016" name="Mol. Biol. Evol.">
        <title>Comparative Genomics of Early-Diverging Mushroom-Forming Fungi Provides Insights into the Origins of Lignocellulose Decay Capabilities.</title>
        <authorList>
            <person name="Nagy L.G."/>
            <person name="Riley R."/>
            <person name="Tritt A."/>
            <person name="Adam C."/>
            <person name="Daum C."/>
            <person name="Floudas D."/>
            <person name="Sun H."/>
            <person name="Yadav J.S."/>
            <person name="Pangilinan J."/>
            <person name="Larsson K.H."/>
            <person name="Matsuura K."/>
            <person name="Barry K."/>
            <person name="Labutti K."/>
            <person name="Kuo R."/>
            <person name="Ohm R.A."/>
            <person name="Bhattacharya S.S."/>
            <person name="Shirouzu T."/>
            <person name="Yoshinaga Y."/>
            <person name="Martin F.M."/>
            <person name="Grigoriev I.V."/>
            <person name="Hibbett D.S."/>
        </authorList>
    </citation>
    <scope>NUCLEOTIDE SEQUENCE [LARGE SCALE GENOMIC DNA]</scope>
    <source>
        <strain evidence="2 3">HHB12029</strain>
    </source>
</reference>